<dbReference type="InterPro" id="IPR009081">
    <property type="entry name" value="PP-bd_ACP"/>
</dbReference>
<dbReference type="EMBL" id="BOPH01000104">
    <property type="protein sequence ID" value="GIJ72697.1"/>
    <property type="molecule type" value="Genomic_DNA"/>
</dbReference>
<name>A0A8J4A179_9ACTN</name>
<dbReference type="InterPro" id="IPR020806">
    <property type="entry name" value="PKS_PP-bd"/>
</dbReference>
<keyword evidence="2" id="KW-0597">Phosphoprotein</keyword>
<dbReference type="GO" id="GO:0031177">
    <property type="term" value="F:phosphopantetheine binding"/>
    <property type="evidence" value="ECO:0007669"/>
    <property type="project" value="InterPro"/>
</dbReference>
<gene>
    <name evidence="4" type="ORF">Voc01_076140</name>
</gene>
<proteinExistence type="predicted"/>
<dbReference type="RefSeq" id="WP_203932550.1">
    <property type="nucleotide sequence ID" value="NZ_BOPH01000104.1"/>
</dbReference>
<protein>
    <recommendedName>
        <fullName evidence="3">Carrier domain-containing protein</fullName>
    </recommendedName>
</protein>
<feature type="domain" description="Carrier" evidence="3">
    <location>
        <begin position="7"/>
        <end position="82"/>
    </location>
</feature>
<evidence type="ECO:0000313" key="5">
    <source>
        <dbReference type="Proteomes" id="UP000635606"/>
    </source>
</evidence>
<dbReference type="Gene3D" id="1.10.1200.10">
    <property type="entry name" value="ACP-like"/>
    <property type="match status" value="1"/>
</dbReference>
<keyword evidence="5" id="KW-1185">Reference proteome</keyword>
<evidence type="ECO:0000256" key="2">
    <source>
        <dbReference type="ARBA" id="ARBA00022553"/>
    </source>
</evidence>
<dbReference type="Proteomes" id="UP000635606">
    <property type="component" value="Unassembled WGS sequence"/>
</dbReference>
<dbReference type="Pfam" id="PF00550">
    <property type="entry name" value="PP-binding"/>
    <property type="match status" value="1"/>
</dbReference>
<dbReference type="InterPro" id="IPR036736">
    <property type="entry name" value="ACP-like_sf"/>
</dbReference>
<dbReference type="SMART" id="SM00823">
    <property type="entry name" value="PKS_PP"/>
    <property type="match status" value="1"/>
</dbReference>
<sequence>MTGDSPESRFDLVARLIEIWSEVLVSGVVDGQTDFAELGGSSLTAVRIQSRIRKEFGRNIELVEVLEFRTPARLAARIPAAPAWSRTD</sequence>
<reference evidence="4" key="1">
    <citation type="submission" date="2021-01" db="EMBL/GenBank/DDBJ databases">
        <title>Whole genome shotgun sequence of Virgisporangium ochraceum NBRC 16418.</title>
        <authorList>
            <person name="Komaki H."/>
            <person name="Tamura T."/>
        </authorList>
    </citation>
    <scope>NUCLEOTIDE SEQUENCE</scope>
    <source>
        <strain evidence="4">NBRC 16418</strain>
    </source>
</reference>
<dbReference type="SUPFAM" id="SSF47336">
    <property type="entry name" value="ACP-like"/>
    <property type="match status" value="1"/>
</dbReference>
<organism evidence="4 5">
    <name type="scientific">Virgisporangium ochraceum</name>
    <dbReference type="NCBI Taxonomy" id="65505"/>
    <lineage>
        <taxon>Bacteria</taxon>
        <taxon>Bacillati</taxon>
        <taxon>Actinomycetota</taxon>
        <taxon>Actinomycetes</taxon>
        <taxon>Micromonosporales</taxon>
        <taxon>Micromonosporaceae</taxon>
        <taxon>Virgisporangium</taxon>
    </lineage>
</organism>
<evidence type="ECO:0000259" key="3">
    <source>
        <dbReference type="PROSITE" id="PS50075"/>
    </source>
</evidence>
<keyword evidence="1" id="KW-0596">Phosphopantetheine</keyword>
<dbReference type="PROSITE" id="PS50075">
    <property type="entry name" value="CARRIER"/>
    <property type="match status" value="1"/>
</dbReference>
<evidence type="ECO:0000256" key="1">
    <source>
        <dbReference type="ARBA" id="ARBA00022450"/>
    </source>
</evidence>
<comment type="caution">
    <text evidence="4">The sequence shown here is derived from an EMBL/GenBank/DDBJ whole genome shotgun (WGS) entry which is preliminary data.</text>
</comment>
<dbReference type="AlphaFoldDB" id="A0A8J4A179"/>
<evidence type="ECO:0000313" key="4">
    <source>
        <dbReference type="EMBL" id="GIJ72697.1"/>
    </source>
</evidence>
<accession>A0A8J4A179</accession>